<dbReference type="PATRIC" id="fig|1280948.3.peg.77"/>
<comment type="caution">
    <text evidence="3">The sequence shown here is derived from an EMBL/GenBank/DDBJ whole genome shotgun (WGS) entry which is preliminary data.</text>
</comment>
<dbReference type="eggNOG" id="COG2375">
    <property type="taxonomic scope" value="Bacteria"/>
</dbReference>
<dbReference type="Gene3D" id="3.40.50.80">
    <property type="entry name" value="Nucleotide-binding domain of ferredoxin-NADP reductase (FNR) module"/>
    <property type="match status" value="1"/>
</dbReference>
<dbReference type="SUPFAM" id="SSF63380">
    <property type="entry name" value="Riboflavin synthase domain-like"/>
    <property type="match status" value="1"/>
</dbReference>
<dbReference type="PROSITE" id="PS51384">
    <property type="entry name" value="FAD_FR"/>
    <property type="match status" value="1"/>
</dbReference>
<dbReference type="Gene3D" id="2.40.30.10">
    <property type="entry name" value="Translation factors"/>
    <property type="match status" value="1"/>
</dbReference>
<dbReference type="RefSeq" id="WP_035546742.1">
    <property type="nucleotide sequence ID" value="NZ_AWFH01000001.1"/>
</dbReference>
<dbReference type="Pfam" id="PF08021">
    <property type="entry name" value="FAD_binding_9"/>
    <property type="match status" value="1"/>
</dbReference>
<name>A0A059EAE7_9PROT</name>
<dbReference type="InterPro" id="IPR017927">
    <property type="entry name" value="FAD-bd_FR_type"/>
</dbReference>
<evidence type="ECO:0000256" key="1">
    <source>
        <dbReference type="ARBA" id="ARBA00035644"/>
    </source>
</evidence>
<dbReference type="InterPro" id="IPR017938">
    <property type="entry name" value="Riboflavin_synthase-like_b-brl"/>
</dbReference>
<keyword evidence="4" id="KW-1185">Reference proteome</keyword>
<dbReference type="InterPro" id="IPR039261">
    <property type="entry name" value="FNR_nucleotide-bd"/>
</dbReference>
<dbReference type="InterPro" id="IPR039374">
    <property type="entry name" value="SIP_fam"/>
</dbReference>
<sequence length="256" mass="28481">MSSSNFAEAIVLRTAQLTPHMYRLTFRSEFAADFTLGAPGQYLKVLAPAPGEAGPPAFDPNTYKTQMRTYTLRHVRPAEQEFDIDFVVHGDEGIAGPWAKQARPGNRILISRPGTLKFSVEEADWHLFAADMAAIPAAAIELEGLPEHAVGDAFFEILSEEDRQPVRAPAGITIHWIIKADSHAPSDELIDAIQSITWRDGAPSVFVAGEFSVARLFRTYFRKERPTRKDLTYVSSYWKLGLIEPEHKAFKAQIAA</sequence>
<organism evidence="3 4">
    <name type="scientific">Hyphomonas atlantica</name>
    <dbReference type="NCBI Taxonomy" id="1280948"/>
    <lineage>
        <taxon>Bacteria</taxon>
        <taxon>Pseudomonadati</taxon>
        <taxon>Pseudomonadota</taxon>
        <taxon>Alphaproteobacteria</taxon>
        <taxon>Hyphomonadales</taxon>
        <taxon>Hyphomonadaceae</taxon>
        <taxon>Hyphomonas</taxon>
    </lineage>
</organism>
<dbReference type="Pfam" id="PF04954">
    <property type="entry name" value="SIP"/>
    <property type="match status" value="1"/>
</dbReference>
<comment type="similarity">
    <text evidence="1">Belongs to the SIP oxidoreductase family.</text>
</comment>
<protein>
    <recommendedName>
        <fullName evidence="2">FAD-binding FR-type domain-containing protein</fullName>
    </recommendedName>
</protein>
<dbReference type="PANTHER" id="PTHR30157">
    <property type="entry name" value="FERRIC REDUCTASE, NADPH-DEPENDENT"/>
    <property type="match status" value="1"/>
</dbReference>
<dbReference type="Proteomes" id="UP000024547">
    <property type="component" value="Unassembled WGS sequence"/>
</dbReference>
<dbReference type="InterPro" id="IPR013113">
    <property type="entry name" value="SIP_FAD-bd"/>
</dbReference>
<dbReference type="GO" id="GO:0016491">
    <property type="term" value="F:oxidoreductase activity"/>
    <property type="evidence" value="ECO:0007669"/>
    <property type="project" value="InterPro"/>
</dbReference>
<feature type="domain" description="FAD-binding FR-type" evidence="2">
    <location>
        <begin position="4"/>
        <end position="120"/>
    </location>
</feature>
<dbReference type="EMBL" id="AWFH01000001">
    <property type="protein sequence ID" value="KCZ64859.1"/>
    <property type="molecule type" value="Genomic_DNA"/>
</dbReference>
<dbReference type="CDD" id="cd06193">
    <property type="entry name" value="siderophore_interacting"/>
    <property type="match status" value="1"/>
</dbReference>
<evidence type="ECO:0000313" key="3">
    <source>
        <dbReference type="EMBL" id="KCZ64859.1"/>
    </source>
</evidence>
<dbReference type="PANTHER" id="PTHR30157:SF0">
    <property type="entry name" value="NADPH-DEPENDENT FERRIC-CHELATE REDUCTASE"/>
    <property type="match status" value="1"/>
</dbReference>
<evidence type="ECO:0000259" key="2">
    <source>
        <dbReference type="PROSITE" id="PS51384"/>
    </source>
</evidence>
<accession>A0A059EAE7</accession>
<dbReference type="AlphaFoldDB" id="A0A059EAE7"/>
<dbReference type="OrthoDB" id="9814826at2"/>
<dbReference type="InterPro" id="IPR007037">
    <property type="entry name" value="SIP_rossman_dom"/>
</dbReference>
<reference evidence="3 4" key="1">
    <citation type="journal article" date="2014" name="Antonie Van Leeuwenhoek">
        <title>Hyphomonas beringensis sp. nov. and Hyphomonas chukchiensis sp. nov., isolated from surface seawater of the Bering Sea and Chukchi Sea.</title>
        <authorList>
            <person name="Li C."/>
            <person name="Lai Q."/>
            <person name="Li G."/>
            <person name="Dong C."/>
            <person name="Wang J."/>
            <person name="Liao Y."/>
            <person name="Shao Z."/>
        </authorList>
    </citation>
    <scope>NUCLEOTIDE SEQUENCE [LARGE SCALE GENOMIC DNA]</scope>
    <source>
        <strain evidence="3 4">22II1-22F38</strain>
    </source>
</reference>
<gene>
    <name evidence="3" type="ORF">HY36_00370</name>
</gene>
<dbReference type="STRING" id="1280948.HY36_00370"/>
<proteinExistence type="inferred from homology"/>
<evidence type="ECO:0000313" key="4">
    <source>
        <dbReference type="Proteomes" id="UP000024547"/>
    </source>
</evidence>